<comment type="catalytic activity">
    <reaction evidence="1">
        <text>ATP + protein L-histidine = ADP + protein N-phospho-L-histidine.</text>
        <dbReference type="EC" id="2.7.13.3"/>
    </reaction>
</comment>
<dbReference type="Gene3D" id="1.20.5.1930">
    <property type="match status" value="1"/>
</dbReference>
<feature type="domain" description="Histidine kinase" evidence="16">
    <location>
        <begin position="187"/>
        <end position="379"/>
    </location>
</feature>
<organism evidence="17 18">
    <name type="scientific">Sphaerisporangium rubeum</name>
    <dbReference type="NCBI Taxonomy" id="321317"/>
    <lineage>
        <taxon>Bacteria</taxon>
        <taxon>Bacillati</taxon>
        <taxon>Actinomycetota</taxon>
        <taxon>Actinomycetes</taxon>
        <taxon>Streptosporangiales</taxon>
        <taxon>Streptosporangiaceae</taxon>
        <taxon>Sphaerisporangium</taxon>
    </lineage>
</organism>
<comment type="cofactor">
    <cofactor evidence="2">
        <name>[4Fe-4S] cluster</name>
        <dbReference type="ChEBI" id="CHEBI:49883"/>
    </cofactor>
</comment>
<dbReference type="Pfam" id="PF07730">
    <property type="entry name" value="HisKA_3"/>
    <property type="match status" value="1"/>
</dbReference>
<dbReference type="GO" id="GO:0005737">
    <property type="term" value="C:cytoplasm"/>
    <property type="evidence" value="ECO:0007669"/>
    <property type="project" value="UniProtKB-SubCell"/>
</dbReference>
<dbReference type="InterPro" id="IPR004358">
    <property type="entry name" value="Sig_transdc_His_kin-like_C"/>
</dbReference>
<dbReference type="Pfam" id="PF13185">
    <property type="entry name" value="GAF_2"/>
    <property type="match status" value="1"/>
</dbReference>
<dbReference type="InterPro" id="IPR003594">
    <property type="entry name" value="HATPase_dom"/>
</dbReference>
<dbReference type="SMART" id="SM00387">
    <property type="entry name" value="HATPase_c"/>
    <property type="match status" value="1"/>
</dbReference>
<evidence type="ECO:0000256" key="7">
    <source>
        <dbReference type="ARBA" id="ARBA00022490"/>
    </source>
</evidence>
<gene>
    <name evidence="17" type="ORF">BJ992_000743</name>
</gene>
<evidence type="ECO:0000256" key="1">
    <source>
        <dbReference type="ARBA" id="ARBA00000085"/>
    </source>
</evidence>
<evidence type="ECO:0000256" key="6">
    <source>
        <dbReference type="ARBA" id="ARBA00022485"/>
    </source>
</evidence>
<evidence type="ECO:0000256" key="13">
    <source>
        <dbReference type="ARBA" id="ARBA00023014"/>
    </source>
</evidence>
<dbReference type="SUPFAM" id="SSF55874">
    <property type="entry name" value="ATPase domain of HSP90 chaperone/DNA topoisomerase II/histidine kinase"/>
    <property type="match status" value="1"/>
</dbReference>
<dbReference type="Gene3D" id="3.30.565.10">
    <property type="entry name" value="Histidine kinase-like ATPase, C-terminal domain"/>
    <property type="match status" value="1"/>
</dbReference>
<dbReference type="AlphaFoldDB" id="A0A7X0ICT2"/>
<dbReference type="EC" id="2.7.13.3" evidence="4"/>
<dbReference type="InterPro" id="IPR050482">
    <property type="entry name" value="Sensor_HK_TwoCompSys"/>
</dbReference>
<evidence type="ECO:0000256" key="10">
    <source>
        <dbReference type="ARBA" id="ARBA00022777"/>
    </source>
</evidence>
<proteinExistence type="predicted"/>
<dbReference type="GO" id="GO:0000155">
    <property type="term" value="F:phosphorelay sensor kinase activity"/>
    <property type="evidence" value="ECO:0007669"/>
    <property type="project" value="InterPro"/>
</dbReference>
<keyword evidence="9" id="KW-0479">Metal-binding</keyword>
<dbReference type="Pfam" id="PF02518">
    <property type="entry name" value="HATPase_c"/>
    <property type="match status" value="1"/>
</dbReference>
<keyword evidence="6" id="KW-0004">4Fe-4S</keyword>
<evidence type="ECO:0000259" key="16">
    <source>
        <dbReference type="PROSITE" id="PS50109"/>
    </source>
</evidence>
<keyword evidence="10 17" id="KW-0418">Kinase</keyword>
<reference evidence="17 18" key="1">
    <citation type="submission" date="2020-08" db="EMBL/GenBank/DDBJ databases">
        <title>Sequencing the genomes of 1000 actinobacteria strains.</title>
        <authorList>
            <person name="Klenk H.-P."/>
        </authorList>
    </citation>
    <scope>NUCLEOTIDE SEQUENCE [LARGE SCALE GENOMIC DNA]</scope>
    <source>
        <strain evidence="17 18">DSM 44936</strain>
    </source>
</reference>
<dbReference type="InterPro" id="IPR003018">
    <property type="entry name" value="GAF"/>
</dbReference>
<keyword evidence="12" id="KW-0902">Two-component regulatory system</keyword>
<dbReference type="SMART" id="SM00065">
    <property type="entry name" value="GAF"/>
    <property type="match status" value="1"/>
</dbReference>
<dbReference type="InterPro" id="IPR005467">
    <property type="entry name" value="His_kinase_dom"/>
</dbReference>
<name>A0A7X0ICT2_9ACTN</name>
<evidence type="ECO:0000313" key="18">
    <source>
        <dbReference type="Proteomes" id="UP000555564"/>
    </source>
</evidence>
<evidence type="ECO:0000256" key="4">
    <source>
        <dbReference type="ARBA" id="ARBA00012438"/>
    </source>
</evidence>
<evidence type="ECO:0000256" key="8">
    <source>
        <dbReference type="ARBA" id="ARBA00022679"/>
    </source>
</evidence>
<evidence type="ECO:0000256" key="5">
    <source>
        <dbReference type="ARBA" id="ARBA00017322"/>
    </source>
</evidence>
<dbReference type="InterPro" id="IPR011712">
    <property type="entry name" value="Sig_transdc_His_kin_sub3_dim/P"/>
</dbReference>
<evidence type="ECO:0000256" key="12">
    <source>
        <dbReference type="ARBA" id="ARBA00023012"/>
    </source>
</evidence>
<dbReference type="EMBL" id="JACHIU010000001">
    <property type="protein sequence ID" value="MBB6471312.1"/>
    <property type="molecule type" value="Genomic_DNA"/>
</dbReference>
<accession>A0A7X0ICT2</accession>
<dbReference type="PANTHER" id="PTHR24421">
    <property type="entry name" value="NITRATE/NITRITE SENSOR PROTEIN NARX-RELATED"/>
    <property type="match status" value="1"/>
</dbReference>
<evidence type="ECO:0000313" key="17">
    <source>
        <dbReference type="EMBL" id="MBB6471312.1"/>
    </source>
</evidence>
<keyword evidence="8" id="KW-0808">Transferase</keyword>
<evidence type="ECO:0000256" key="3">
    <source>
        <dbReference type="ARBA" id="ARBA00004496"/>
    </source>
</evidence>
<keyword evidence="11" id="KW-0408">Iron</keyword>
<evidence type="ECO:0000256" key="14">
    <source>
        <dbReference type="ARBA" id="ARBA00024827"/>
    </source>
</evidence>
<dbReference type="GO" id="GO:0016020">
    <property type="term" value="C:membrane"/>
    <property type="evidence" value="ECO:0007669"/>
    <property type="project" value="InterPro"/>
</dbReference>
<comment type="function">
    <text evidence="14">Member of the two-component regulatory system NreB/NreC involved in the control of dissimilatory nitrate/nitrite reduction in response to oxygen. NreB functions as a direct oxygen sensor histidine kinase which is autophosphorylated, in the absence of oxygen, probably at the conserved histidine residue, and transfers its phosphate group probably to a conserved aspartate residue of NreC. NreB/NreC activates the expression of the nitrate (narGHJI) and nitrite (nir) reductase operons, as well as the putative nitrate transporter gene narT.</text>
</comment>
<dbReference type="InterPro" id="IPR036890">
    <property type="entry name" value="HATPase_C_sf"/>
</dbReference>
<keyword evidence="18" id="KW-1185">Reference proteome</keyword>
<evidence type="ECO:0000256" key="11">
    <source>
        <dbReference type="ARBA" id="ARBA00023004"/>
    </source>
</evidence>
<evidence type="ECO:0000256" key="15">
    <source>
        <dbReference type="ARBA" id="ARBA00030800"/>
    </source>
</evidence>
<comment type="subcellular location">
    <subcellularLocation>
        <location evidence="3">Cytoplasm</location>
    </subcellularLocation>
</comment>
<sequence length="379" mass="41416">MEDMPYGAGERDAVLHAVSSAVLAVTRHLSVREVLQVIVRSARTLLDARYAALGVPDDDGSFAEFVAEGVSDRQWEAIGPLPRQHGMLAALLREAAPVRLADIREDPRFGWWPAAHPVLKDFIGVPVKDGDSVLGILFLSNKRAPGGFTERDESLLMLFAAHAAIAMTNARLYEYVRELTVAEERTRMARELHDAVTQKLFSLRLTAQAASTLLDADLERARTEIDRVRRLAGEALAELRAVIVEMRPAELDRHGLSETLRKHVASLDRLSSVTMTFEGSEVENLRPDTEVTVLRVAQEALHNALRHAGASAIHVALATAGGCVVLEVRDDGDGFVVEEPTLRGLGLLSMRDRAEVLDGTLKVVSALGEGTLVRLEVPR</sequence>
<dbReference type="Gene3D" id="3.30.450.40">
    <property type="match status" value="1"/>
</dbReference>
<protein>
    <recommendedName>
        <fullName evidence="5">Oxygen sensor histidine kinase NreB</fullName>
        <ecNumber evidence="4">2.7.13.3</ecNumber>
    </recommendedName>
    <alternativeName>
        <fullName evidence="15">Nitrogen regulation protein B</fullName>
    </alternativeName>
</protein>
<dbReference type="SUPFAM" id="SSF55781">
    <property type="entry name" value="GAF domain-like"/>
    <property type="match status" value="1"/>
</dbReference>
<dbReference type="GO" id="GO:0046983">
    <property type="term" value="F:protein dimerization activity"/>
    <property type="evidence" value="ECO:0007669"/>
    <property type="project" value="InterPro"/>
</dbReference>
<dbReference type="PRINTS" id="PR00344">
    <property type="entry name" value="BCTRLSENSOR"/>
</dbReference>
<dbReference type="PROSITE" id="PS50109">
    <property type="entry name" value="HIS_KIN"/>
    <property type="match status" value="1"/>
</dbReference>
<evidence type="ECO:0000256" key="2">
    <source>
        <dbReference type="ARBA" id="ARBA00001966"/>
    </source>
</evidence>
<comment type="caution">
    <text evidence="17">The sequence shown here is derived from an EMBL/GenBank/DDBJ whole genome shotgun (WGS) entry which is preliminary data.</text>
</comment>
<keyword evidence="13" id="KW-0411">Iron-sulfur</keyword>
<dbReference type="PANTHER" id="PTHR24421:SF61">
    <property type="entry name" value="OXYGEN SENSOR HISTIDINE KINASE NREB"/>
    <property type="match status" value="1"/>
</dbReference>
<dbReference type="Proteomes" id="UP000555564">
    <property type="component" value="Unassembled WGS sequence"/>
</dbReference>
<dbReference type="GO" id="GO:0051539">
    <property type="term" value="F:4 iron, 4 sulfur cluster binding"/>
    <property type="evidence" value="ECO:0007669"/>
    <property type="project" value="UniProtKB-KW"/>
</dbReference>
<keyword evidence="7" id="KW-0963">Cytoplasm</keyword>
<dbReference type="GO" id="GO:0046872">
    <property type="term" value="F:metal ion binding"/>
    <property type="evidence" value="ECO:0007669"/>
    <property type="project" value="UniProtKB-KW"/>
</dbReference>
<evidence type="ECO:0000256" key="9">
    <source>
        <dbReference type="ARBA" id="ARBA00022723"/>
    </source>
</evidence>
<dbReference type="CDD" id="cd16917">
    <property type="entry name" value="HATPase_UhpB-NarQ-NarX-like"/>
    <property type="match status" value="1"/>
</dbReference>
<dbReference type="InterPro" id="IPR029016">
    <property type="entry name" value="GAF-like_dom_sf"/>
</dbReference>